<feature type="binding site" evidence="12">
    <location>
        <position position="150"/>
    </location>
    <ligand>
        <name>Zn(2+)</name>
        <dbReference type="ChEBI" id="CHEBI:29105"/>
    </ligand>
</feature>
<evidence type="ECO:0000256" key="4">
    <source>
        <dbReference type="ARBA" id="ARBA00009835"/>
    </source>
</evidence>
<evidence type="ECO:0000256" key="1">
    <source>
        <dbReference type="ARBA" id="ARBA00004240"/>
    </source>
</evidence>
<dbReference type="Pfam" id="PF04734">
    <property type="entry name" value="Ceramidase_alk"/>
    <property type="match status" value="1"/>
</dbReference>
<evidence type="ECO:0000259" key="14">
    <source>
        <dbReference type="Pfam" id="PF04734"/>
    </source>
</evidence>
<feature type="binding site" evidence="12">
    <location>
        <position position="603"/>
    </location>
    <ligand>
        <name>Zn(2+)</name>
        <dbReference type="ChEBI" id="CHEBI:29105"/>
    </ligand>
</feature>
<dbReference type="AlphaFoldDB" id="A0A8T0GYS9"/>
<keyword evidence="12" id="KW-0862">Zinc</keyword>
<feature type="domain" description="Neutral/alkaline non-lysosomal ceramidase N-terminal" evidence="14">
    <location>
        <begin position="54"/>
        <end position="632"/>
    </location>
</feature>
<dbReference type="GO" id="GO:0046514">
    <property type="term" value="P:ceramide catabolic process"/>
    <property type="evidence" value="ECO:0007669"/>
    <property type="project" value="InterPro"/>
</dbReference>
<comment type="subcellular location">
    <subcellularLocation>
        <location evidence="1">Endoplasmic reticulum</location>
    </subcellularLocation>
    <subcellularLocation>
        <location evidence="2">Golgi apparatus</location>
    </subcellularLocation>
    <subcellularLocation>
        <location evidence="3">Secreted</location>
    </subcellularLocation>
</comment>
<dbReference type="GO" id="GO:0016020">
    <property type="term" value="C:membrane"/>
    <property type="evidence" value="ECO:0007669"/>
    <property type="project" value="GOC"/>
</dbReference>
<dbReference type="GO" id="GO:0005576">
    <property type="term" value="C:extracellular region"/>
    <property type="evidence" value="ECO:0007669"/>
    <property type="project" value="UniProtKB-SubCell"/>
</dbReference>
<dbReference type="FunFam" id="2.60.40.2300:FF:000002">
    <property type="entry name" value="Neutral/alkaline non-lysosomal ceramidase"/>
    <property type="match status" value="1"/>
</dbReference>
<feature type="binding site" evidence="12">
    <location>
        <position position="560"/>
    </location>
    <ligand>
        <name>Zn(2+)</name>
        <dbReference type="ChEBI" id="CHEBI:29105"/>
    </ligand>
</feature>
<sequence>METKLANSCGWKGLRIMGTEAIWMCSYRSFSLMLFLLACIMVSHTVVEASSANYLIGIGSYDITGPAADVNMMGYANPSQNAAGIHIRLYARVFIVAEASSSATDVNRVVFVNLDACMASIAVTLRVLSRLKERYGDLYTAKNVAISGTHTHSGPGGYLQYVLYLVTSLGFVRQSFEALAYGIELAIVEAHENLRPGSIFLNEGEVLGANINRSPSAYLNNPPNERAKYKYDVDKRMSLLKFMNAESGPVGAFSWFPVHGTSMNGTNQLISGDNKGAAARFMEDWFRRKTNNKTLEEADWIEFAQYGGASKRQSSTLEDTNQEAGIRAGKIGPSGGQPSSRLSSVLHKVRSKSASSMGSPFVSAFCQSNVGDTTPNTLGPFCMDSGLPCDYHTSTCNGKSQQCVGRGPAYPRDHFESTRIIGEKQTEVAIKLFQMAKVQVIGKISYKQTYINMSRLAVNLPSGEVVSTCPAAVGFSFAAGTTDGPGAFDFTQGDSQGNLFWRLVGGALHKPSMEQINCQKPKPILIDTGEMFTPYAWAPSVLPIQILRVGQFIILSVPGEMTTMAGRRLRDAVKTTLVEKGSGQFDANTHIVIAGLAGDYSQYITTFEEYEVQRYEGASTLFGPHTLDGYIQEFKKLATALAQEGEVEAGPPPPNLIDQQYGFLPGVVVDRTPSGVTFGDLKQDVPPYSSFRSGETVSVVFYTGCPRNDLLTEGTYAVVEIIDAAGKWQPVYDDDDWSLKFLWSRPSRLSPTSLGRIDWTIPETALPGVYRIRHFGAYKPFLGDVKHFTGTSSGFLLTV</sequence>
<gene>
    <name evidence="16" type="ORF">KC19_8G141300</name>
</gene>
<reference evidence="16" key="1">
    <citation type="submission" date="2020-06" db="EMBL/GenBank/DDBJ databases">
        <title>WGS assembly of Ceratodon purpureus strain R40.</title>
        <authorList>
            <person name="Carey S.B."/>
            <person name="Jenkins J."/>
            <person name="Shu S."/>
            <person name="Lovell J.T."/>
            <person name="Sreedasyam A."/>
            <person name="Maumus F."/>
            <person name="Tiley G.P."/>
            <person name="Fernandez-Pozo N."/>
            <person name="Barry K."/>
            <person name="Chen C."/>
            <person name="Wang M."/>
            <person name="Lipzen A."/>
            <person name="Daum C."/>
            <person name="Saski C.A."/>
            <person name="Payton A.C."/>
            <person name="Mcbreen J.C."/>
            <person name="Conrad R.E."/>
            <person name="Kollar L.M."/>
            <person name="Olsson S."/>
            <person name="Huttunen S."/>
            <person name="Landis J.B."/>
            <person name="Wickett N.J."/>
            <person name="Johnson M.G."/>
            <person name="Rensing S.A."/>
            <person name="Grimwood J."/>
            <person name="Schmutz J."/>
            <person name="Mcdaniel S.F."/>
        </authorList>
    </citation>
    <scope>NUCLEOTIDE SEQUENCE</scope>
    <source>
        <strain evidence="16">R40</strain>
    </source>
</reference>
<dbReference type="Pfam" id="PF17048">
    <property type="entry name" value="Ceramidse_alk_C"/>
    <property type="match status" value="1"/>
</dbReference>
<dbReference type="EC" id="3.5.1.23" evidence="13"/>
<keyword evidence="5" id="KW-0964">Secreted</keyword>
<dbReference type="InterPro" id="IPR031329">
    <property type="entry name" value="NEUT/ALK_ceramidase_N"/>
</dbReference>
<proteinExistence type="inferred from homology"/>
<dbReference type="PANTHER" id="PTHR12670">
    <property type="entry name" value="CERAMIDASE"/>
    <property type="match status" value="1"/>
</dbReference>
<feature type="domain" description="Neutral/alkaline non-lysosomal ceramidase C-terminal" evidence="15">
    <location>
        <begin position="634"/>
        <end position="795"/>
    </location>
</feature>
<evidence type="ECO:0000256" key="13">
    <source>
        <dbReference type="RuleBase" id="RU366019"/>
    </source>
</evidence>
<keyword evidence="12" id="KW-0479">Metal-binding</keyword>
<dbReference type="InterPro" id="IPR006823">
    <property type="entry name" value="Ceramidase_alk"/>
</dbReference>
<keyword evidence="9" id="KW-0333">Golgi apparatus</keyword>
<evidence type="ECO:0000259" key="15">
    <source>
        <dbReference type="Pfam" id="PF17048"/>
    </source>
</evidence>
<dbReference type="GO" id="GO:0046512">
    <property type="term" value="P:sphingosine biosynthetic process"/>
    <property type="evidence" value="ECO:0007669"/>
    <property type="project" value="TreeGrafter"/>
</dbReference>
<keyword evidence="13" id="KW-0746">Sphingolipid metabolism</keyword>
<comment type="caution">
    <text evidence="16">The sequence shown here is derived from an EMBL/GenBank/DDBJ whole genome shotgun (WGS) entry which is preliminary data.</text>
</comment>
<name>A0A8T0GYS9_CERPU</name>
<comment type="cofactor">
    <cofactor evidence="12">
        <name>Zn(2+)</name>
        <dbReference type="ChEBI" id="CHEBI:29105"/>
    </cofactor>
    <text evidence="12">Binds 1 zinc ion per subunit.</text>
</comment>
<keyword evidence="10" id="KW-0325">Glycoprotein</keyword>
<evidence type="ECO:0000256" key="2">
    <source>
        <dbReference type="ARBA" id="ARBA00004555"/>
    </source>
</evidence>
<keyword evidence="6" id="KW-0732">Signal</keyword>
<keyword evidence="17" id="KW-1185">Reference proteome</keyword>
<dbReference type="PANTHER" id="PTHR12670:SF1">
    <property type="entry name" value="NEUTRAL CERAMIDASE"/>
    <property type="match status" value="1"/>
</dbReference>
<evidence type="ECO:0000313" key="17">
    <source>
        <dbReference type="Proteomes" id="UP000822688"/>
    </source>
</evidence>
<dbReference type="GO" id="GO:0005794">
    <property type="term" value="C:Golgi apparatus"/>
    <property type="evidence" value="ECO:0007669"/>
    <property type="project" value="UniProtKB-SubCell"/>
</dbReference>
<evidence type="ECO:0000256" key="10">
    <source>
        <dbReference type="ARBA" id="ARBA00023180"/>
    </source>
</evidence>
<organism evidence="16 17">
    <name type="scientific">Ceratodon purpureus</name>
    <name type="common">Fire moss</name>
    <name type="synonym">Dicranum purpureum</name>
    <dbReference type="NCBI Taxonomy" id="3225"/>
    <lineage>
        <taxon>Eukaryota</taxon>
        <taxon>Viridiplantae</taxon>
        <taxon>Streptophyta</taxon>
        <taxon>Embryophyta</taxon>
        <taxon>Bryophyta</taxon>
        <taxon>Bryophytina</taxon>
        <taxon>Bryopsida</taxon>
        <taxon>Dicranidae</taxon>
        <taxon>Pseudoditrichales</taxon>
        <taxon>Ditrichaceae</taxon>
        <taxon>Ceratodon</taxon>
    </lineage>
</organism>
<dbReference type="GO" id="GO:0046872">
    <property type="term" value="F:metal ion binding"/>
    <property type="evidence" value="ECO:0007669"/>
    <property type="project" value="UniProtKB-KW"/>
</dbReference>
<comment type="similarity">
    <text evidence="4 13">Belongs to the neutral ceramidase family.</text>
</comment>
<dbReference type="GO" id="GO:0042759">
    <property type="term" value="P:long-chain fatty acid biosynthetic process"/>
    <property type="evidence" value="ECO:0007669"/>
    <property type="project" value="TreeGrafter"/>
</dbReference>
<evidence type="ECO:0000256" key="7">
    <source>
        <dbReference type="ARBA" id="ARBA00022801"/>
    </source>
</evidence>
<keyword evidence="8" id="KW-0256">Endoplasmic reticulum</keyword>
<dbReference type="InterPro" id="IPR031331">
    <property type="entry name" value="NEUT/ALK_ceramidase_C"/>
</dbReference>
<dbReference type="InterPro" id="IPR038445">
    <property type="entry name" value="NCDase_C_sf"/>
</dbReference>
<dbReference type="Gene3D" id="2.60.40.2300">
    <property type="entry name" value="Neutral/alkaline non-lysosomal ceramidase, C-terminal domain"/>
    <property type="match status" value="1"/>
</dbReference>
<dbReference type="GO" id="GO:0005783">
    <property type="term" value="C:endoplasmic reticulum"/>
    <property type="evidence" value="ECO:0007669"/>
    <property type="project" value="UniProtKB-SubCell"/>
</dbReference>
<evidence type="ECO:0000256" key="9">
    <source>
        <dbReference type="ARBA" id="ARBA00023034"/>
    </source>
</evidence>
<evidence type="ECO:0000313" key="16">
    <source>
        <dbReference type="EMBL" id="KAG0564806.1"/>
    </source>
</evidence>
<keyword evidence="13" id="KW-0443">Lipid metabolism</keyword>
<dbReference type="Proteomes" id="UP000822688">
    <property type="component" value="Chromosome 8"/>
</dbReference>
<dbReference type="GO" id="GO:0017040">
    <property type="term" value="F:N-acylsphingosine amidohydrolase activity"/>
    <property type="evidence" value="ECO:0007669"/>
    <property type="project" value="UniProtKB-UniRule"/>
</dbReference>
<dbReference type="EMBL" id="CM026429">
    <property type="protein sequence ID" value="KAG0564806.1"/>
    <property type="molecule type" value="Genomic_DNA"/>
</dbReference>
<evidence type="ECO:0000256" key="5">
    <source>
        <dbReference type="ARBA" id="ARBA00022525"/>
    </source>
</evidence>
<evidence type="ECO:0000256" key="11">
    <source>
        <dbReference type="ARBA" id="ARBA00048057"/>
    </source>
</evidence>
<feature type="binding site" evidence="12">
    <location>
        <position position="259"/>
    </location>
    <ligand>
        <name>Zn(2+)</name>
        <dbReference type="ChEBI" id="CHEBI:29105"/>
    </ligand>
</feature>
<evidence type="ECO:0000256" key="8">
    <source>
        <dbReference type="ARBA" id="ARBA00022824"/>
    </source>
</evidence>
<accession>A0A8T0GYS9</accession>
<evidence type="ECO:0000256" key="3">
    <source>
        <dbReference type="ARBA" id="ARBA00004613"/>
    </source>
</evidence>
<keyword evidence="7 13" id="KW-0378">Hydrolase</keyword>
<evidence type="ECO:0000256" key="12">
    <source>
        <dbReference type="PIRSR" id="PIRSR606823-2"/>
    </source>
</evidence>
<comment type="catalytic activity">
    <reaction evidence="11 13">
        <text>an N-acylsphing-4-enine + H2O = sphing-4-enine + a fatty acid</text>
        <dbReference type="Rhea" id="RHEA:20856"/>
        <dbReference type="ChEBI" id="CHEBI:15377"/>
        <dbReference type="ChEBI" id="CHEBI:28868"/>
        <dbReference type="ChEBI" id="CHEBI:52639"/>
        <dbReference type="ChEBI" id="CHEBI:57756"/>
        <dbReference type="EC" id="3.5.1.23"/>
    </reaction>
</comment>
<evidence type="ECO:0000256" key="6">
    <source>
        <dbReference type="ARBA" id="ARBA00022729"/>
    </source>
</evidence>
<protein>
    <recommendedName>
        <fullName evidence="13">Neutral ceramidase</fullName>
        <ecNumber evidence="13">3.5.1.23</ecNumber>
    </recommendedName>
</protein>